<dbReference type="Proteomes" id="UP001549921">
    <property type="component" value="Unassembled WGS sequence"/>
</dbReference>
<keyword evidence="5" id="KW-0443">Lipid metabolism</keyword>
<evidence type="ECO:0000256" key="2">
    <source>
        <dbReference type="ARBA" id="ARBA00022729"/>
    </source>
</evidence>
<dbReference type="InterPro" id="IPR029058">
    <property type="entry name" value="AB_hydrolase_fold"/>
</dbReference>
<dbReference type="Pfam" id="PF04083">
    <property type="entry name" value="Abhydro_lipase"/>
    <property type="match status" value="1"/>
</dbReference>
<organism evidence="9 10">
    <name type="scientific">Loxostege sticticalis</name>
    <name type="common">Beet webworm moth</name>
    <dbReference type="NCBI Taxonomy" id="481309"/>
    <lineage>
        <taxon>Eukaryota</taxon>
        <taxon>Metazoa</taxon>
        <taxon>Ecdysozoa</taxon>
        <taxon>Arthropoda</taxon>
        <taxon>Hexapoda</taxon>
        <taxon>Insecta</taxon>
        <taxon>Pterygota</taxon>
        <taxon>Neoptera</taxon>
        <taxon>Endopterygota</taxon>
        <taxon>Lepidoptera</taxon>
        <taxon>Glossata</taxon>
        <taxon>Ditrysia</taxon>
        <taxon>Pyraloidea</taxon>
        <taxon>Crambidae</taxon>
        <taxon>Pyraustinae</taxon>
        <taxon>Loxostege</taxon>
    </lineage>
</organism>
<feature type="domain" description="Partial AB-hydrolase lipase" evidence="8">
    <location>
        <begin position="115"/>
        <end position="166"/>
    </location>
</feature>
<keyword evidence="2 7" id="KW-0732">Signal</keyword>
<evidence type="ECO:0000256" key="3">
    <source>
        <dbReference type="ARBA" id="ARBA00022801"/>
    </source>
</evidence>
<proteinExistence type="inferred from homology"/>
<evidence type="ECO:0000256" key="5">
    <source>
        <dbReference type="ARBA" id="ARBA00023098"/>
    </source>
</evidence>
<dbReference type="InterPro" id="IPR006693">
    <property type="entry name" value="AB_hydrolase_lipase"/>
</dbReference>
<feature type="signal peptide" evidence="7">
    <location>
        <begin position="1"/>
        <end position="19"/>
    </location>
</feature>
<evidence type="ECO:0000259" key="8">
    <source>
        <dbReference type="Pfam" id="PF04083"/>
    </source>
</evidence>
<dbReference type="PANTHER" id="PTHR11005">
    <property type="entry name" value="LYSOSOMAL ACID LIPASE-RELATED"/>
    <property type="match status" value="1"/>
</dbReference>
<dbReference type="FunFam" id="3.40.50.1820:FF:000021">
    <property type="entry name" value="Lipase"/>
    <property type="match status" value="1"/>
</dbReference>
<dbReference type="GO" id="GO:0016787">
    <property type="term" value="F:hydrolase activity"/>
    <property type="evidence" value="ECO:0007669"/>
    <property type="project" value="UniProtKB-KW"/>
</dbReference>
<keyword evidence="6" id="KW-0325">Glycoprotein</keyword>
<evidence type="ECO:0000256" key="7">
    <source>
        <dbReference type="SAM" id="SignalP"/>
    </source>
</evidence>
<dbReference type="SUPFAM" id="SSF53474">
    <property type="entry name" value="alpha/beta-Hydrolases"/>
    <property type="match status" value="1"/>
</dbReference>
<sequence length="471" mass="52061">MAIIKHLFIIAIVSAGGRAQLADFLFPGLAHTARSITGALASQPVLQAASQASGNVLAGIVNVLTAVPIATARSLNPSVNFPSLISDSNIVDYSENFIADFNSGSRNEDVRLNVGELILKYGYPMERHKVVTEDGYILQMYRIPSNGTVVFLMHGMLGSADDYVIAGPESGMAYLLASEGYDVWLGNARGNKHSRHHTEFKPSDSLFWDFSWHEIGCYDLPAMIDYALNTTEQTSLKYIGHSQGTTSFFVMASEKPEYNEKISLMVALSPVAFMSHATAPFIKLLAPTGTLLHGLLKSIGVYEFLPDSSLTRALKQLMCGNGPVAEILCSNVLFLSVGFGFDQLNVTNLPVIFAHMPSGSSAKQFAHYGQGVLSGEFRQFDYGSTENVRRYGSSQPPKYNLSNIVAPVSLWYSEADWMSHPTDVSELYSKLNNAIDIYKVPIERFNHLDFLWAKDFKNIIYQRLRKLLTYF</sequence>
<evidence type="ECO:0000313" key="10">
    <source>
        <dbReference type="Proteomes" id="UP001549921"/>
    </source>
</evidence>
<keyword evidence="3" id="KW-0378">Hydrolase</keyword>
<dbReference type="Gene3D" id="3.40.50.1820">
    <property type="entry name" value="alpha/beta hydrolase"/>
    <property type="match status" value="1"/>
</dbReference>
<keyword evidence="4" id="KW-0442">Lipid degradation</keyword>
<feature type="chain" id="PRO_5044751969" description="Partial AB-hydrolase lipase domain-containing protein" evidence="7">
    <location>
        <begin position="20"/>
        <end position="471"/>
    </location>
</feature>
<gene>
    <name evidence="9" type="ORF">ABMA28_006045</name>
</gene>
<evidence type="ECO:0000256" key="6">
    <source>
        <dbReference type="ARBA" id="ARBA00023180"/>
    </source>
</evidence>
<comment type="similarity">
    <text evidence="1">Belongs to the AB hydrolase superfamily. Lipase family.</text>
</comment>
<protein>
    <recommendedName>
        <fullName evidence="8">Partial AB-hydrolase lipase domain-containing protein</fullName>
    </recommendedName>
</protein>
<dbReference type="GO" id="GO:0016042">
    <property type="term" value="P:lipid catabolic process"/>
    <property type="evidence" value="ECO:0007669"/>
    <property type="project" value="UniProtKB-KW"/>
</dbReference>
<evidence type="ECO:0000313" key="9">
    <source>
        <dbReference type="EMBL" id="KAL0820104.1"/>
    </source>
</evidence>
<comment type="caution">
    <text evidence="9">The sequence shown here is derived from an EMBL/GenBank/DDBJ whole genome shotgun (WGS) entry which is preliminary data.</text>
</comment>
<evidence type="ECO:0000256" key="4">
    <source>
        <dbReference type="ARBA" id="ARBA00022963"/>
    </source>
</evidence>
<name>A0ABD0SJU0_LOXSC</name>
<dbReference type="EMBL" id="JBEDNZ010000019">
    <property type="protein sequence ID" value="KAL0820104.1"/>
    <property type="molecule type" value="Genomic_DNA"/>
</dbReference>
<dbReference type="AlphaFoldDB" id="A0ABD0SJU0"/>
<reference evidence="9 10" key="1">
    <citation type="submission" date="2024-06" db="EMBL/GenBank/DDBJ databases">
        <title>A chromosome-level genome assembly of beet webworm, Loxostege sticticalis.</title>
        <authorList>
            <person name="Zhang Y."/>
        </authorList>
    </citation>
    <scope>NUCLEOTIDE SEQUENCE [LARGE SCALE GENOMIC DNA]</scope>
    <source>
        <strain evidence="9">AQ028</strain>
        <tissue evidence="9">Male pupae</tissue>
    </source>
</reference>
<accession>A0ABD0SJU0</accession>
<evidence type="ECO:0000256" key="1">
    <source>
        <dbReference type="ARBA" id="ARBA00010701"/>
    </source>
</evidence>